<comment type="caution">
    <text evidence="3">The sequence shown here is derived from an EMBL/GenBank/DDBJ whole genome shotgun (WGS) entry which is preliminary data.</text>
</comment>
<dbReference type="Proteomes" id="UP000037446">
    <property type="component" value="Unassembled WGS sequence"/>
</dbReference>
<protein>
    <submittedName>
        <fullName evidence="3">TesB-like acyl-CoA thioesterase 1</fullName>
    </submittedName>
</protein>
<evidence type="ECO:0000313" key="3">
    <source>
        <dbReference type="EMBL" id="KNH02813.1"/>
    </source>
</evidence>
<feature type="domain" description="Acyl-CoA thioesterase-like C-terminal" evidence="2">
    <location>
        <begin position="131"/>
        <end position="259"/>
    </location>
</feature>
<sequence>MTLRMSIANLLDPITAAGGETRFSGLDHWMQGRTLYGGASALIAYTAVTRAFPDLPPLRGAQVAFVAPTGPDAELRREIVRQGRNVAQVRSEIWCEGKCTLTAFWLFGTEREANAIHEAAPVADWPGPPEEAENAMHGKGPAFIQNNFEIRRAQEQQGPGHPVVRRWARLTDREGLDPVSELILLGDVLPPGAMRAMKRQGPISSVNWSFNLLEPAPATRDGWWMSENASQHAAHGYSSERLRLWNADGKQMLDGMQCVAVFG</sequence>
<proteinExistence type="predicted"/>
<dbReference type="InterPro" id="IPR042171">
    <property type="entry name" value="Acyl-CoA_hotdog"/>
</dbReference>
<organism evidence="3 4">
    <name type="scientific">Qipengyuania citrea LAMA 915</name>
    <dbReference type="NCBI Taxonomy" id="1306953"/>
    <lineage>
        <taxon>Bacteria</taxon>
        <taxon>Pseudomonadati</taxon>
        <taxon>Pseudomonadota</taxon>
        <taxon>Alphaproteobacteria</taxon>
        <taxon>Sphingomonadales</taxon>
        <taxon>Erythrobacteraceae</taxon>
        <taxon>Qipengyuania</taxon>
    </lineage>
</organism>
<dbReference type="SUPFAM" id="SSF54637">
    <property type="entry name" value="Thioesterase/thiol ester dehydrase-isomerase"/>
    <property type="match status" value="2"/>
</dbReference>
<dbReference type="Pfam" id="PF13622">
    <property type="entry name" value="4HBT_3"/>
    <property type="match status" value="1"/>
</dbReference>
<dbReference type="Gene3D" id="2.40.160.210">
    <property type="entry name" value="Acyl-CoA thioesterase, double hotdog domain"/>
    <property type="match status" value="1"/>
</dbReference>
<feature type="domain" description="Acyl-CoA thioesterase-like N-terminal HotDog" evidence="1">
    <location>
        <begin position="28"/>
        <end position="108"/>
    </location>
</feature>
<dbReference type="PATRIC" id="fig|1306953.7.peg.2833"/>
<dbReference type="InterPro" id="IPR029069">
    <property type="entry name" value="HotDog_dom_sf"/>
</dbReference>
<accession>A0A0L1KFS2</accession>
<dbReference type="AlphaFoldDB" id="A0A0L1KFS2"/>
<dbReference type="InterPro" id="IPR049449">
    <property type="entry name" value="TesB_ACOT8-like_N"/>
</dbReference>
<gene>
    <name evidence="3" type="ORF">J121_2742</name>
</gene>
<evidence type="ECO:0000259" key="1">
    <source>
        <dbReference type="Pfam" id="PF13622"/>
    </source>
</evidence>
<evidence type="ECO:0000313" key="4">
    <source>
        <dbReference type="Proteomes" id="UP000037446"/>
    </source>
</evidence>
<evidence type="ECO:0000259" key="2">
    <source>
        <dbReference type="Pfam" id="PF20789"/>
    </source>
</evidence>
<name>A0A0L1KFS2_9SPHN</name>
<dbReference type="EMBL" id="JYNE01000019">
    <property type="protein sequence ID" value="KNH02813.1"/>
    <property type="molecule type" value="Genomic_DNA"/>
</dbReference>
<dbReference type="Pfam" id="PF20789">
    <property type="entry name" value="4HBT_3C"/>
    <property type="match status" value="1"/>
</dbReference>
<reference evidence="4" key="1">
    <citation type="submission" date="2015-02" db="EMBL/GenBank/DDBJ databases">
        <authorList>
            <person name="Lima A.O."/>
            <person name="Cabral A."/>
            <person name="Porto L.M."/>
            <person name="Silva M.A."/>
        </authorList>
    </citation>
    <scope>NUCLEOTIDE SEQUENCE [LARGE SCALE GENOMIC DNA]</scope>
    <source>
        <strain evidence="4">LAMA 915</strain>
    </source>
</reference>
<dbReference type="InterPro" id="IPR049450">
    <property type="entry name" value="ACOT8-like_C"/>
</dbReference>
<dbReference type="STRING" id="1306953.J121_2742"/>